<sequence length="688" mass="80456">MSGRIRSTGDSQVESPNFDEWISKYSNYDGGNGGNNGNEIDYNKSRRSSYNPKTKDIRRKSIVHTNTQVRNPGENGYSNGGNSNNGNGNGRRKWSSKYKNESFEFDPLGFPKNTKQKRNSSLTSSENGSSTANDQDSNNSNSNSGLLVSSNDDKNLIKEAGQLASVLLEMRKNITTDYNIDLNHNENLDLERDRNIPGQIKLKNISRSTIQRCEKVKVMFNLYYFYLFNSQKSTNTRYQGVDGIFNPLQVIRNRSIRKKYHNPPKLAIKTLPYASSVFSRSKNKLKWQVDLTELTYDFNWRAQHWHELKNSKGELWFPIPKRQQHGHDQHGHHRHHRHHNHRHSHRPYLHRNDDSSEMDISYIHDKLFEFNSNDEDQVENGSESEKELLDNQSLGSSKEDLSESRSRKRDRLASKIRKRSKSPFKKRSNQNKELDPGFQFDKNESFLNLPDEKNQNDLKYKNNLLNDISIEPIKSQRVISNSQFNTDNESPLEEHQRSSSLSSSNNLEHVDNNKDLNLYSKKLVKLNDLINFGKHYLFIKDNEYSNIINLEQINKDYEEIKTNSNFLKTQVLNKYEDLILDKTEYLESIQSKLTNNYSPRIDKLLLLSDRTIGEVNTTLSLEVRKLNERLEKLGPSYKRSGSLVELAYWLLENFIVLVLWTIWIGFSIGRIFKFFFMIFWKVLKWVFY</sequence>
<keyword evidence="2" id="KW-1133">Transmembrane helix</keyword>
<comment type="caution">
    <text evidence="3">The sequence shown here is derived from an EMBL/GenBank/DDBJ whole genome shotgun (WGS) entry which is preliminary data.</text>
</comment>
<feature type="compositionally biased region" description="Low complexity" evidence="1">
    <location>
        <begin position="119"/>
        <end position="147"/>
    </location>
</feature>
<keyword evidence="2" id="KW-0812">Transmembrane</keyword>
<dbReference type="AlphaFoldDB" id="K0KN22"/>
<feature type="region of interest" description="Disordered" evidence="1">
    <location>
        <begin position="374"/>
        <end position="439"/>
    </location>
</feature>
<evidence type="ECO:0000256" key="2">
    <source>
        <dbReference type="SAM" id="Phobius"/>
    </source>
</evidence>
<dbReference type="EMBL" id="CAIF01000085">
    <property type="protein sequence ID" value="CCH43607.1"/>
    <property type="molecule type" value="Genomic_DNA"/>
</dbReference>
<dbReference type="STRING" id="1206466.K0KN22"/>
<evidence type="ECO:0000256" key="1">
    <source>
        <dbReference type="SAM" id="MobiDB-lite"/>
    </source>
</evidence>
<dbReference type="PANTHER" id="PTHR38426">
    <property type="entry name" value="MAINTENANCE OF TELOMERE CAPPING PROTEIN 4"/>
    <property type="match status" value="1"/>
</dbReference>
<evidence type="ECO:0000313" key="4">
    <source>
        <dbReference type="Proteomes" id="UP000009328"/>
    </source>
</evidence>
<accession>K0KN22</accession>
<feature type="region of interest" description="Disordered" evidence="1">
    <location>
        <begin position="484"/>
        <end position="508"/>
    </location>
</feature>
<evidence type="ECO:0000313" key="3">
    <source>
        <dbReference type="EMBL" id="CCH43607.1"/>
    </source>
</evidence>
<dbReference type="InParanoid" id="K0KN22"/>
<gene>
    <name evidence="3" type="ORF">BN7_3160</name>
</gene>
<feature type="region of interest" description="Disordered" evidence="1">
    <location>
        <begin position="322"/>
        <end position="353"/>
    </location>
</feature>
<feature type="region of interest" description="Disordered" evidence="1">
    <location>
        <begin position="1"/>
        <end position="147"/>
    </location>
</feature>
<keyword evidence="4" id="KW-1185">Reference proteome</keyword>
<dbReference type="eggNOG" id="ENOG502QXZI">
    <property type="taxonomic scope" value="Eukaryota"/>
</dbReference>
<reference evidence="3 4" key="1">
    <citation type="journal article" date="2012" name="Eukaryot. Cell">
        <title>Draft genome sequence of Wickerhamomyces ciferrii NRRL Y-1031 F-60-10.</title>
        <authorList>
            <person name="Schneider J."/>
            <person name="Andrea H."/>
            <person name="Blom J."/>
            <person name="Jaenicke S."/>
            <person name="Ruckert C."/>
            <person name="Schorsch C."/>
            <person name="Szczepanowski R."/>
            <person name="Farwick M."/>
            <person name="Goesmann A."/>
            <person name="Puhler A."/>
            <person name="Schaffer S."/>
            <person name="Tauch A."/>
            <person name="Kohler T."/>
            <person name="Brinkrolf K."/>
        </authorList>
    </citation>
    <scope>NUCLEOTIDE SEQUENCE [LARGE SCALE GENOMIC DNA]</scope>
    <source>
        <strain evidence="4">ATCC 14091 / BCRC 22168 / CBS 111 / JCM 3599 / NBRC 0793 / NRRL Y-1031 F-60-10</strain>
    </source>
</reference>
<feature type="compositionally biased region" description="Basic residues" evidence="1">
    <location>
        <begin position="406"/>
        <end position="429"/>
    </location>
</feature>
<feature type="compositionally biased region" description="Low complexity" evidence="1">
    <location>
        <begin position="498"/>
        <end position="507"/>
    </location>
</feature>
<keyword evidence="2" id="KW-0472">Membrane</keyword>
<feature type="compositionally biased region" description="Basic residues" evidence="1">
    <location>
        <begin position="330"/>
        <end position="349"/>
    </location>
</feature>
<dbReference type="Proteomes" id="UP000009328">
    <property type="component" value="Unassembled WGS sequence"/>
</dbReference>
<evidence type="ECO:0008006" key="5">
    <source>
        <dbReference type="Google" id="ProtNLM"/>
    </source>
</evidence>
<protein>
    <recommendedName>
        <fullName evidence="5">Maintenance of telomere capping protein 4</fullName>
    </recommendedName>
</protein>
<name>K0KN22_WICCF</name>
<dbReference type="PANTHER" id="PTHR38426:SF1">
    <property type="entry name" value="MAINTENANCE OF TELOMERE CAPPING PROTEIN 4"/>
    <property type="match status" value="1"/>
</dbReference>
<dbReference type="FunCoup" id="K0KN22">
    <property type="interactions" value="27"/>
</dbReference>
<dbReference type="HOGENOM" id="CLU_400200_0_0_1"/>
<dbReference type="InterPro" id="IPR038769">
    <property type="entry name" value="MTC4"/>
</dbReference>
<feature type="transmembrane region" description="Helical" evidence="2">
    <location>
        <begin position="646"/>
        <end position="664"/>
    </location>
</feature>
<feature type="compositionally biased region" description="Low complexity" evidence="1">
    <location>
        <begin position="73"/>
        <end position="86"/>
    </location>
</feature>
<organism evidence="3 4">
    <name type="scientific">Wickerhamomyces ciferrii (strain ATCC 14091 / BCRC 22168 / CBS 111 / JCM 3599 / NBRC 0793 / NRRL Y-1031 F-60-10)</name>
    <name type="common">Yeast</name>
    <name type="synonym">Pichia ciferrii</name>
    <dbReference type="NCBI Taxonomy" id="1206466"/>
    <lineage>
        <taxon>Eukaryota</taxon>
        <taxon>Fungi</taxon>
        <taxon>Dikarya</taxon>
        <taxon>Ascomycota</taxon>
        <taxon>Saccharomycotina</taxon>
        <taxon>Saccharomycetes</taxon>
        <taxon>Phaffomycetales</taxon>
        <taxon>Wickerhamomycetaceae</taxon>
        <taxon>Wickerhamomyces</taxon>
    </lineage>
</organism>
<proteinExistence type="predicted"/>